<name>A0A8C5R0N3_9ANUR</name>
<dbReference type="InterPro" id="IPR031367">
    <property type="entry name" value="CCDC24"/>
</dbReference>
<feature type="region of interest" description="Disordered" evidence="1">
    <location>
        <begin position="221"/>
        <end position="272"/>
    </location>
</feature>
<sequence length="548" mass="59552">MRLPFQAHYFQSSFCLGLGLACDLISPPPILPPCTVHKITEANSTCSRSGSSGECEARWLQGLAPMSSCSVGWVGWTCCVAMLQPIGDQDSGYGELTEPPLSLWKLVEEQVPVSERAEIKRILGDAAVDLSLELHAEVEVLLDLWRDLRATYTWLRPSSPGSLSSLLADPPAIKDMVTQEIRMLLLSVRQEARRGGLDESQVLSKYNPKIVSYVMAERRPESSASSQCTVQPRSHGTSSSCSMRSTYHGLSRPQTAGTGREGRPLSSLSTGSSIEDDLEELKDKLQISHIDDVIAHLKSLLEEECRTLERDVAGLQQRLELEHLYSTGRPAPLPEPSLSELKEERRVIKRDLQQSAAASSAKSMTCKTEKNRPSDVPERTLSDSHVSVSSATSAKAPPIRPSSSNSKLKIREQNLSVGNLLPAALAPHHKVTEKKTSARGAESTDSSTSRASHRPFKAHLPGNVPVLCPSNDLHKSTAPVLNAASGKDSLSNLFLSQESPCPPEPRVPQQAGDSVYVPSPPQIQRPAGSTGSFSSLRRARVQRSISRS</sequence>
<organism evidence="2 3">
    <name type="scientific">Leptobrachium leishanense</name>
    <name type="common">Leishan spiny toad</name>
    <dbReference type="NCBI Taxonomy" id="445787"/>
    <lineage>
        <taxon>Eukaryota</taxon>
        <taxon>Metazoa</taxon>
        <taxon>Chordata</taxon>
        <taxon>Craniata</taxon>
        <taxon>Vertebrata</taxon>
        <taxon>Euteleostomi</taxon>
        <taxon>Amphibia</taxon>
        <taxon>Batrachia</taxon>
        <taxon>Anura</taxon>
        <taxon>Pelobatoidea</taxon>
        <taxon>Megophryidae</taxon>
        <taxon>Leptobrachium</taxon>
    </lineage>
</organism>
<evidence type="ECO:0000256" key="1">
    <source>
        <dbReference type="SAM" id="MobiDB-lite"/>
    </source>
</evidence>
<feature type="region of interest" description="Disordered" evidence="1">
    <location>
        <begin position="422"/>
        <end position="463"/>
    </location>
</feature>
<feature type="compositionally biased region" description="Polar residues" evidence="1">
    <location>
        <begin position="222"/>
        <end position="245"/>
    </location>
</feature>
<dbReference type="AlphaFoldDB" id="A0A8C5R0N3"/>
<accession>A0A8C5R0N3</accession>
<feature type="compositionally biased region" description="Basic and acidic residues" evidence="1">
    <location>
        <begin position="367"/>
        <end position="382"/>
    </location>
</feature>
<feature type="region of interest" description="Disordered" evidence="1">
    <location>
        <begin position="351"/>
        <end position="408"/>
    </location>
</feature>
<evidence type="ECO:0008006" key="4">
    <source>
        <dbReference type="Google" id="ProtNLM"/>
    </source>
</evidence>
<dbReference type="Ensembl" id="ENSLLET00000046753.1">
    <property type="protein sequence ID" value="ENSLLEP00000044959.1"/>
    <property type="gene ID" value="ENSLLEG00000028525.1"/>
</dbReference>
<evidence type="ECO:0000313" key="2">
    <source>
        <dbReference type="Ensembl" id="ENSLLEP00000044959.1"/>
    </source>
</evidence>
<proteinExistence type="predicted"/>
<keyword evidence="3" id="KW-1185">Reference proteome</keyword>
<dbReference type="Pfam" id="PF15669">
    <property type="entry name" value="CCDC24"/>
    <property type="match status" value="1"/>
</dbReference>
<feature type="compositionally biased region" description="Low complexity" evidence="1">
    <location>
        <begin position="383"/>
        <end position="394"/>
    </location>
</feature>
<feature type="region of interest" description="Disordered" evidence="1">
    <location>
        <begin position="493"/>
        <end position="548"/>
    </location>
</feature>
<reference evidence="2" key="2">
    <citation type="submission" date="2025-09" db="UniProtKB">
        <authorList>
            <consortium name="Ensembl"/>
        </authorList>
    </citation>
    <scope>IDENTIFICATION</scope>
</reference>
<protein>
    <recommendedName>
        <fullName evidence="4">Coiled-coil domain-containing protein 24</fullName>
    </recommendedName>
</protein>
<evidence type="ECO:0000313" key="3">
    <source>
        <dbReference type="Proteomes" id="UP000694569"/>
    </source>
</evidence>
<dbReference type="PROSITE" id="PS51257">
    <property type="entry name" value="PROKAR_LIPOPROTEIN"/>
    <property type="match status" value="1"/>
</dbReference>
<dbReference type="PANTHER" id="PTHR28601">
    <property type="entry name" value="COILED-COIL DOMAIN-CONTAINING PROTEIN 24"/>
    <property type="match status" value="1"/>
</dbReference>
<reference evidence="2" key="1">
    <citation type="submission" date="2025-08" db="UniProtKB">
        <authorList>
            <consortium name="Ensembl"/>
        </authorList>
    </citation>
    <scope>IDENTIFICATION</scope>
</reference>
<dbReference type="GeneTree" id="ENSGT00390000011926"/>
<dbReference type="OrthoDB" id="6022633at2759"/>
<dbReference type="Proteomes" id="UP000694569">
    <property type="component" value="Unplaced"/>
</dbReference>
<dbReference type="PANTHER" id="PTHR28601:SF1">
    <property type="entry name" value="COILED-COIL DOMAIN-CONTAINING PROTEIN 24"/>
    <property type="match status" value="1"/>
</dbReference>